<keyword evidence="6 10" id="KW-1133">Transmembrane helix</keyword>
<dbReference type="InterPro" id="IPR018850">
    <property type="entry name" value="Mt_escape_2_C"/>
</dbReference>
<dbReference type="GO" id="GO:0006397">
    <property type="term" value="P:mRNA processing"/>
    <property type="evidence" value="ECO:0007669"/>
    <property type="project" value="UniProtKB-UniRule"/>
</dbReference>
<dbReference type="Proteomes" id="UP000287166">
    <property type="component" value="Unassembled WGS sequence"/>
</dbReference>
<keyword evidence="15" id="KW-1185">Reference proteome</keyword>
<evidence type="ECO:0000256" key="7">
    <source>
        <dbReference type="ARBA" id="ARBA00023128"/>
    </source>
</evidence>
<keyword evidence="10" id="KW-0507">mRNA processing</keyword>
<evidence type="ECO:0000313" key="14">
    <source>
        <dbReference type="EMBL" id="GBE82399.1"/>
    </source>
</evidence>
<comment type="subcellular location">
    <subcellularLocation>
        <location evidence="1 10">Mitochondrion inner membrane</location>
        <topology evidence="1 10">Single-pass membrane protein</topology>
    </subcellularLocation>
</comment>
<evidence type="ECO:0000313" key="15">
    <source>
        <dbReference type="Proteomes" id="UP000287166"/>
    </source>
</evidence>
<feature type="coiled-coil region" evidence="11">
    <location>
        <begin position="870"/>
        <end position="897"/>
    </location>
</feature>
<organism evidence="14 15">
    <name type="scientific">Sparassis crispa</name>
    <dbReference type="NCBI Taxonomy" id="139825"/>
    <lineage>
        <taxon>Eukaryota</taxon>
        <taxon>Fungi</taxon>
        <taxon>Dikarya</taxon>
        <taxon>Basidiomycota</taxon>
        <taxon>Agaricomycotina</taxon>
        <taxon>Agaricomycetes</taxon>
        <taxon>Polyporales</taxon>
        <taxon>Sparassidaceae</taxon>
        <taxon>Sparassis</taxon>
    </lineage>
</organism>
<dbReference type="InParanoid" id="A0A401GJS4"/>
<dbReference type="RefSeq" id="XP_027613312.1">
    <property type="nucleotide sequence ID" value="XM_027757511.1"/>
</dbReference>
<keyword evidence="7 10" id="KW-0496">Mitochondrion</keyword>
<dbReference type="InterPro" id="IPR039627">
    <property type="entry name" value="Yme2_C"/>
</dbReference>
<gene>
    <name evidence="14" type="ORF">SCP_0407830</name>
</gene>
<evidence type="ECO:0000259" key="13">
    <source>
        <dbReference type="Pfam" id="PF10443"/>
    </source>
</evidence>
<dbReference type="PANTHER" id="PTHR32198">
    <property type="entry name" value="MITOCHONDRIAL ESCAPE PROTEIN 2"/>
    <property type="match status" value="1"/>
</dbReference>
<feature type="transmembrane region" description="Helical" evidence="10">
    <location>
        <begin position="285"/>
        <end position="302"/>
    </location>
</feature>
<comment type="caution">
    <text evidence="14">The sequence shown here is derived from an EMBL/GenBank/DDBJ whole genome shotgun (WGS) entry which is preliminary data.</text>
</comment>
<dbReference type="PANTHER" id="PTHR32198:SF2">
    <property type="entry name" value="MITOCHONDRIAL ESCAPE PROTEIN 2"/>
    <property type="match status" value="1"/>
</dbReference>
<comment type="function">
    <text evidence="9 10">Plays a role in maintaining the mitochondrial genome and in controlling the mtDNA escape. Involved in the regulation of mtDNA nucleotide structure and number. May have a dispensable role in early maturation of pre-rRNA.</text>
</comment>
<name>A0A401GJS4_9APHY</name>
<dbReference type="STRING" id="139825.A0A401GJS4"/>
<evidence type="ECO:0000256" key="1">
    <source>
        <dbReference type="ARBA" id="ARBA00004434"/>
    </source>
</evidence>
<evidence type="ECO:0000256" key="10">
    <source>
        <dbReference type="RuleBase" id="RU367108"/>
    </source>
</evidence>
<evidence type="ECO:0000256" key="11">
    <source>
        <dbReference type="SAM" id="Coils"/>
    </source>
</evidence>
<dbReference type="FunCoup" id="A0A401GJS4">
    <property type="interactions" value="8"/>
</dbReference>
<keyword evidence="10" id="KW-0694">RNA-binding</keyword>
<dbReference type="GeneID" id="38779316"/>
<evidence type="ECO:0000256" key="9">
    <source>
        <dbReference type="ARBA" id="ARBA00025276"/>
    </source>
</evidence>
<evidence type="ECO:0000256" key="5">
    <source>
        <dbReference type="ARBA" id="ARBA00022792"/>
    </source>
</evidence>
<sequence length="905" mass="101299">MSRSIRTLSRQIRTNVSALRGDITRSPACSAAARISSRQFSDVAEASSSKDVGGVTEDASRLREGWLFIDSVLPVQLGIWDLRYFLAVFRQETLVERLQYIFSTVQANGFRVLEVSPYSKDGGVFVKFSYTAVEQEPALDSILKDFREKANKLGGVPSWFGISRGNIWLVKGKPWREDMRRYASPILKVSFDGPDVQEESLYELLRPYGRIEEITRPTPVPAGTLRSSTVAFRRVRAAVVAHNAINNISIPSALNASTVTRLRTNYEVPIQAHVVRNYVASHPRIFLPVLFFLIGTLTYTIFDPLRVLMVEGKMQDWFNFEEFRIFKWLRNNTLDRFYITPTAGVDATTSSGDVWKERNDAETALNQYLADMPTTVAFVHGPQGSGKSSLISAILKERGRKALVIDVAEFSKANSEVKLVSTLAQQTGYWPVLSVFNSMNNLIDVASVGLIGQKAGLSSSLTDQIKQVLEVVGNGLTRVNAAHRKERQHAVKREHVEELRKSEGARVMSRIKEGHWHDGRLDYVAGTGLISELGVGDESFGQTDVPLLRSLASEKEVEGKEKEKEKEEAKRKQKSVEDLRVVESMPIVIVKGFGAKGSWASGASKEVILDELARWAATLVENQIAHVVVVSDNRENAKRLARALPSQPLHTIKLSDADNASALSFMKQKLHDSGVEIDFTRQQRTYVERLGGRASDLESLINKLRNGETVENAVEDIITRGVSEIRKNAFGDETGDSRNLPWTREQAWALMKLLSKQPEVSYHEVVLQFPFKNDEAPLRNMEQAELISIGTQNGRPSTISPGKPVYRYVFERLVRDTVFQATQDIAFNEKVIAASESIVKACELELLTLKDVDAGTSLFWGSRRAVSQRTDYLLKKMRIAEEKIEVLEKQNLNLKKILAKDALKG</sequence>
<keyword evidence="8 10" id="KW-0472">Membrane</keyword>
<keyword evidence="11" id="KW-0175">Coiled coil</keyword>
<evidence type="ECO:0000256" key="8">
    <source>
        <dbReference type="ARBA" id="ARBA00023136"/>
    </source>
</evidence>
<dbReference type="Gene3D" id="3.40.50.300">
    <property type="entry name" value="P-loop containing nucleotide triphosphate hydrolases"/>
    <property type="match status" value="1"/>
</dbReference>
<dbReference type="InterPro" id="IPR027417">
    <property type="entry name" value="P-loop_NTPase"/>
</dbReference>
<dbReference type="AlphaFoldDB" id="A0A401GJS4"/>
<proteinExistence type="inferred from homology"/>
<evidence type="ECO:0000256" key="2">
    <source>
        <dbReference type="ARBA" id="ARBA00010320"/>
    </source>
</evidence>
<dbReference type="Pfam" id="PF10443">
    <property type="entry name" value="RNA12"/>
    <property type="match status" value="1"/>
</dbReference>
<keyword evidence="5 10" id="KW-0999">Mitochondrion inner membrane</keyword>
<dbReference type="SUPFAM" id="SSF52540">
    <property type="entry name" value="P-loop containing nucleoside triphosphate hydrolases"/>
    <property type="match status" value="1"/>
</dbReference>
<evidence type="ECO:0000256" key="12">
    <source>
        <dbReference type="SAM" id="MobiDB-lite"/>
    </source>
</evidence>
<comment type="similarity">
    <text evidence="2 10">Belongs to the YME2 family.</text>
</comment>
<dbReference type="GO" id="GO:0003723">
    <property type="term" value="F:RNA binding"/>
    <property type="evidence" value="ECO:0007669"/>
    <property type="project" value="UniProtKB-UniRule"/>
</dbReference>
<dbReference type="EMBL" id="BFAD01000004">
    <property type="protein sequence ID" value="GBE82399.1"/>
    <property type="molecule type" value="Genomic_DNA"/>
</dbReference>
<reference evidence="14 15" key="1">
    <citation type="journal article" date="2018" name="Sci. Rep.">
        <title>Genome sequence of the cauliflower mushroom Sparassis crispa (Hanabiratake) and its association with beneficial usage.</title>
        <authorList>
            <person name="Kiyama R."/>
            <person name="Furutani Y."/>
            <person name="Kawaguchi K."/>
            <person name="Nakanishi T."/>
        </authorList>
    </citation>
    <scope>NUCLEOTIDE SEQUENCE [LARGE SCALE GENOMIC DNA]</scope>
</reference>
<evidence type="ECO:0000256" key="6">
    <source>
        <dbReference type="ARBA" id="ARBA00022989"/>
    </source>
</evidence>
<evidence type="ECO:0000256" key="3">
    <source>
        <dbReference type="ARBA" id="ARBA00020222"/>
    </source>
</evidence>
<feature type="region of interest" description="Disordered" evidence="12">
    <location>
        <begin position="556"/>
        <end position="576"/>
    </location>
</feature>
<keyword evidence="4 10" id="KW-0812">Transmembrane</keyword>
<dbReference type="OrthoDB" id="10267654at2759"/>
<feature type="domain" description="Mitochondrial escape protein 2 C-terminal" evidence="13">
    <location>
        <begin position="358"/>
        <end position="851"/>
    </location>
</feature>
<protein>
    <recommendedName>
        <fullName evidence="3 10">Mitochondrial escape protein 2</fullName>
    </recommendedName>
</protein>
<evidence type="ECO:0000256" key="4">
    <source>
        <dbReference type="ARBA" id="ARBA00022692"/>
    </source>
</evidence>
<accession>A0A401GJS4</accession>
<dbReference type="GO" id="GO:0005743">
    <property type="term" value="C:mitochondrial inner membrane"/>
    <property type="evidence" value="ECO:0007669"/>
    <property type="project" value="UniProtKB-SubCell"/>
</dbReference>